<dbReference type="PANTHER" id="PTHR13343">
    <property type="entry name" value="CREG1 PROTEIN"/>
    <property type="match status" value="1"/>
</dbReference>
<sequence>MLKEEYAQVARWLVHAASWGTLSTISTHLHGAPYGNAVSYAAEESTGRPLFYLTAFDASAQDVAANSTATLTVCELQLPGACSDVDPQDPTCAKASLSGKLLRKRNPLVMVGAVATAGVLCAGLVAFKRGNQQLSQQMMRARVGFQFATVALMAGSSGYYALQQARPAPALRLDKDLGT</sequence>
<dbReference type="InterPro" id="IPR055343">
    <property type="entry name" value="CREG_beta-barrel"/>
</dbReference>
<keyword evidence="2 5" id="KW-0812">Transmembrane</keyword>
<gene>
    <name evidence="7" type="ORF">WJX81_008497</name>
</gene>
<evidence type="ECO:0000256" key="3">
    <source>
        <dbReference type="ARBA" id="ARBA00022989"/>
    </source>
</evidence>
<dbReference type="PROSITE" id="PS51503">
    <property type="entry name" value="HIG1"/>
    <property type="match status" value="1"/>
</dbReference>
<dbReference type="Gene3D" id="2.30.110.10">
    <property type="entry name" value="Electron Transport, Fmn-binding Protein, Chain A"/>
    <property type="match status" value="1"/>
</dbReference>
<dbReference type="AlphaFoldDB" id="A0AAW1QZ62"/>
<evidence type="ECO:0000256" key="2">
    <source>
        <dbReference type="ARBA" id="ARBA00022692"/>
    </source>
</evidence>
<evidence type="ECO:0000313" key="7">
    <source>
        <dbReference type="EMBL" id="KAK9826509.1"/>
    </source>
</evidence>
<evidence type="ECO:0000256" key="4">
    <source>
        <dbReference type="ARBA" id="ARBA00023136"/>
    </source>
</evidence>
<organism evidence="7 8">
    <name type="scientific">Elliptochloris bilobata</name>
    <dbReference type="NCBI Taxonomy" id="381761"/>
    <lineage>
        <taxon>Eukaryota</taxon>
        <taxon>Viridiplantae</taxon>
        <taxon>Chlorophyta</taxon>
        <taxon>core chlorophytes</taxon>
        <taxon>Trebouxiophyceae</taxon>
        <taxon>Trebouxiophyceae incertae sedis</taxon>
        <taxon>Elliptochloris clade</taxon>
        <taxon>Elliptochloris</taxon>
    </lineage>
</organism>
<comment type="caution">
    <text evidence="7">The sequence shown here is derived from an EMBL/GenBank/DDBJ whole genome shotgun (WGS) entry which is preliminary data.</text>
</comment>
<dbReference type="InterPro" id="IPR012349">
    <property type="entry name" value="Split_barrel_FMN-bd"/>
</dbReference>
<evidence type="ECO:0000259" key="6">
    <source>
        <dbReference type="PROSITE" id="PS51503"/>
    </source>
</evidence>
<dbReference type="Pfam" id="PF13883">
    <property type="entry name" value="CREG_beta-barrel"/>
    <property type="match status" value="1"/>
</dbReference>
<comment type="subcellular location">
    <subcellularLocation>
        <location evidence="1">Mitochondrion</location>
    </subcellularLocation>
</comment>
<dbReference type="Gene3D" id="6.10.140.1320">
    <property type="match status" value="1"/>
</dbReference>
<dbReference type="SUPFAM" id="SSF50475">
    <property type="entry name" value="FMN-binding split barrel"/>
    <property type="match status" value="1"/>
</dbReference>
<keyword evidence="3 5" id="KW-1133">Transmembrane helix</keyword>
<proteinExistence type="predicted"/>
<feature type="transmembrane region" description="Helical" evidence="5">
    <location>
        <begin position="108"/>
        <end position="127"/>
    </location>
</feature>
<keyword evidence="4 5" id="KW-0472">Membrane</keyword>
<dbReference type="Pfam" id="PF04588">
    <property type="entry name" value="HIG_1_N"/>
    <property type="match status" value="1"/>
</dbReference>
<keyword evidence="8" id="KW-1185">Reference proteome</keyword>
<name>A0AAW1QZ62_9CHLO</name>
<dbReference type="Proteomes" id="UP001445335">
    <property type="component" value="Unassembled WGS sequence"/>
</dbReference>
<dbReference type="PANTHER" id="PTHR13343:SF17">
    <property type="entry name" value="CELLULAR REPRESSOR OF E1A-STIMULATED GENES, ISOFORM A"/>
    <property type="match status" value="1"/>
</dbReference>
<dbReference type="InterPro" id="IPR007667">
    <property type="entry name" value="Hypoxia_induced_domain"/>
</dbReference>
<evidence type="ECO:0000256" key="5">
    <source>
        <dbReference type="SAM" id="Phobius"/>
    </source>
</evidence>
<evidence type="ECO:0000313" key="8">
    <source>
        <dbReference type="Proteomes" id="UP001445335"/>
    </source>
</evidence>
<dbReference type="GO" id="GO:0005739">
    <property type="term" value="C:mitochondrion"/>
    <property type="evidence" value="ECO:0007669"/>
    <property type="project" value="UniProtKB-SubCell"/>
</dbReference>
<dbReference type="EMBL" id="JALJOU010000064">
    <property type="protein sequence ID" value="KAK9826509.1"/>
    <property type="molecule type" value="Genomic_DNA"/>
</dbReference>
<feature type="transmembrane region" description="Helical" evidence="5">
    <location>
        <begin position="143"/>
        <end position="162"/>
    </location>
</feature>
<evidence type="ECO:0000256" key="1">
    <source>
        <dbReference type="ARBA" id="ARBA00004173"/>
    </source>
</evidence>
<accession>A0AAW1QZ62</accession>
<protein>
    <recommendedName>
        <fullName evidence="6">HIG1 domain-containing protein</fullName>
    </recommendedName>
</protein>
<reference evidence="7 8" key="1">
    <citation type="journal article" date="2024" name="Nat. Commun.">
        <title>Phylogenomics reveals the evolutionary origins of lichenization in chlorophyte algae.</title>
        <authorList>
            <person name="Puginier C."/>
            <person name="Libourel C."/>
            <person name="Otte J."/>
            <person name="Skaloud P."/>
            <person name="Haon M."/>
            <person name="Grisel S."/>
            <person name="Petersen M."/>
            <person name="Berrin J.G."/>
            <person name="Delaux P.M."/>
            <person name="Dal Grande F."/>
            <person name="Keller J."/>
        </authorList>
    </citation>
    <scope>NUCLEOTIDE SEQUENCE [LARGE SCALE GENOMIC DNA]</scope>
    <source>
        <strain evidence="7 8">SAG 245.80</strain>
    </source>
</reference>
<feature type="domain" description="HIG1" evidence="6">
    <location>
        <begin position="77"/>
        <end position="171"/>
    </location>
</feature>